<protein>
    <submittedName>
        <fullName evidence="2">Uncharacterized protein</fullName>
    </submittedName>
</protein>
<feature type="compositionally biased region" description="Acidic residues" evidence="1">
    <location>
        <begin position="318"/>
        <end position="340"/>
    </location>
</feature>
<evidence type="ECO:0000313" key="2">
    <source>
        <dbReference type="EMBL" id="CAH0374156.1"/>
    </source>
</evidence>
<keyword evidence="3" id="KW-1185">Reference proteome</keyword>
<dbReference type="OrthoDB" id="410247at2759"/>
<evidence type="ECO:0000256" key="1">
    <source>
        <dbReference type="SAM" id="MobiDB-lite"/>
    </source>
</evidence>
<dbReference type="EMBL" id="CAKKNE010000004">
    <property type="protein sequence ID" value="CAH0374156.1"/>
    <property type="molecule type" value="Genomic_DNA"/>
</dbReference>
<organism evidence="2 3">
    <name type="scientific">Pelagomonas calceolata</name>
    <dbReference type="NCBI Taxonomy" id="35677"/>
    <lineage>
        <taxon>Eukaryota</taxon>
        <taxon>Sar</taxon>
        <taxon>Stramenopiles</taxon>
        <taxon>Ochrophyta</taxon>
        <taxon>Pelagophyceae</taxon>
        <taxon>Pelagomonadales</taxon>
        <taxon>Pelagomonadaceae</taxon>
        <taxon>Pelagomonas</taxon>
    </lineage>
</organism>
<sequence>MATAWPLRERPAEFFELRAQNRQQTSDYVSSGNFALDTIDNDDHAFHGIVFDVELTGSVPIESLTIRGVSVRGALGTTKVLTSDQGFAPLPEERDRLEMRKYFSPLKPPREWRVRYSGEAPPATSEPRDLTFTEPVRMAPTSTKQHAALTKLGIYVHSEDAEGVVYSNQRHRGVTREDAHLKVLCGVAHTGGAPFARVGYWGDVAWRPRREFVGKVTYDVRLLLWTPHSHAQFPPAFRAMAVELAKCRAAKMLRPATEIGLGHLPVEALYYVLAFCRHDWAPSQPAPQPLPNWEDEPWEVRRDAYGSRVLVPRSQCADDAEEDDFDDDDDAYDDADEDYDAYYAVNTPSNESSSDDDDDDRDTPPRQEVA</sequence>
<reference evidence="2" key="1">
    <citation type="submission" date="2021-11" db="EMBL/GenBank/DDBJ databases">
        <authorList>
            <consortium name="Genoscope - CEA"/>
            <person name="William W."/>
        </authorList>
    </citation>
    <scope>NUCLEOTIDE SEQUENCE</scope>
</reference>
<name>A0A8J2X4F1_9STRA</name>
<dbReference type="AlphaFoldDB" id="A0A8J2X4F1"/>
<proteinExistence type="predicted"/>
<feature type="region of interest" description="Disordered" evidence="1">
    <location>
        <begin position="311"/>
        <end position="370"/>
    </location>
</feature>
<comment type="caution">
    <text evidence="2">The sequence shown here is derived from an EMBL/GenBank/DDBJ whole genome shotgun (WGS) entry which is preliminary data.</text>
</comment>
<evidence type="ECO:0000313" key="3">
    <source>
        <dbReference type="Proteomes" id="UP000789595"/>
    </source>
</evidence>
<gene>
    <name evidence="2" type="ORF">PECAL_4P14250</name>
</gene>
<dbReference type="Proteomes" id="UP000789595">
    <property type="component" value="Unassembled WGS sequence"/>
</dbReference>
<accession>A0A8J2X4F1</accession>